<dbReference type="EMBL" id="KZ819189">
    <property type="protein sequence ID" value="PWZ01856.1"/>
    <property type="molecule type" value="Genomic_DNA"/>
</dbReference>
<dbReference type="InParanoid" id="A0A317XU28"/>
<dbReference type="AlphaFoldDB" id="A0A317XU28"/>
<dbReference type="OrthoDB" id="2553798at2759"/>
<proteinExistence type="predicted"/>
<evidence type="ECO:0000256" key="1">
    <source>
        <dbReference type="SAM" id="MobiDB-lite"/>
    </source>
</evidence>
<feature type="region of interest" description="Disordered" evidence="1">
    <location>
        <begin position="53"/>
        <end position="174"/>
    </location>
</feature>
<name>A0A317XU28_9BASI</name>
<protein>
    <submittedName>
        <fullName evidence="2">Uncharacterized protein</fullName>
    </submittedName>
</protein>
<feature type="compositionally biased region" description="Polar residues" evidence="1">
    <location>
        <begin position="518"/>
        <end position="527"/>
    </location>
</feature>
<dbReference type="Proteomes" id="UP000246740">
    <property type="component" value="Unassembled WGS sequence"/>
</dbReference>
<reference evidence="2 3" key="1">
    <citation type="journal article" date="2018" name="Mol. Biol. Evol.">
        <title>Broad Genomic Sampling Reveals a Smut Pathogenic Ancestry of the Fungal Clade Ustilaginomycotina.</title>
        <authorList>
            <person name="Kijpornyongpan T."/>
            <person name="Mondo S.J."/>
            <person name="Barry K."/>
            <person name="Sandor L."/>
            <person name="Lee J."/>
            <person name="Lipzen A."/>
            <person name="Pangilinan J."/>
            <person name="LaButti K."/>
            <person name="Hainaut M."/>
            <person name="Henrissat B."/>
            <person name="Grigoriev I.V."/>
            <person name="Spatafora J.W."/>
            <person name="Aime M.C."/>
        </authorList>
    </citation>
    <scope>NUCLEOTIDE SEQUENCE [LARGE SCALE GENOMIC DNA]</scope>
    <source>
        <strain evidence="2 3">MCA 3645</strain>
    </source>
</reference>
<feature type="region of interest" description="Disordered" evidence="1">
    <location>
        <begin position="461"/>
        <end position="537"/>
    </location>
</feature>
<feature type="compositionally biased region" description="Low complexity" evidence="1">
    <location>
        <begin position="1"/>
        <end position="13"/>
    </location>
</feature>
<feature type="region of interest" description="Disordered" evidence="1">
    <location>
        <begin position="1"/>
        <end position="35"/>
    </location>
</feature>
<accession>A0A317XU28</accession>
<sequence length="761" mass="81935">MSSSFGATGSLSSPQCTILPASGPSDTPYDEASSLEDSISDFELIDHLRSSLSLSDGRTTNPPSSSDVASQFGSEALSRTASMSEIQSEPASLPPSPHIGASNFDFPDPVSIHSSTLLPTGMLSGDHTHHRRDRPSRVGQPNAPAMDASAVSLSTSQATERPPPLTPRAEFPPSRQHINVLPVKQPHSEAAHTASNFSLLFHPNPRADHLKQRWTPVPSDALSANVPPTAFSPPPSSSFVPLTAICACQSGRSAVPTAAKPAVSDNPTLVAGPEVTAASSVPVRLFPPAAVSERSSSESSSEPAWLTRTRRWLSRPGSDFVPSDIQPSLADSRYEHLDQDQHPHCPPHMIGKGNFPEHLYHPSVYLPMTKQESESAPETVHGMSKQAHARISKPPTTTWLLLLIVTFLVGMQSDSVLHITKSGASMVAIRLANGAARMPMPSASLTSTGFINTSARSHQRAELTAAATATAESQPKHAATSRLALRDRKDDTGLIVHEVSKPKTATPPSSEKIATAGAQHSSSQNRLEGSEKLEGATQPASPVIIEASNNDQSGASIPVSSQSKRHYQWVIAEAQATSDEDRERLPVAMPVLPDMSSLVEATTLSWAYWLAELEKYHREVLMPALEEWKRQASEAARLASRYSLERMQQAWSAAKVASEQTAELAGPVLATLGKQAAEAVESMKKLDLDGVDHKVVYEYTAKQWQELAKSPLADECRQKAAMANNALKTHWASLQERKRHKHQQHVEALAKFANAAALRRA</sequence>
<gene>
    <name evidence="2" type="ORF">BCV70DRAFT_204623</name>
</gene>
<organism evidence="2 3">
    <name type="scientific">Testicularia cyperi</name>
    <dbReference type="NCBI Taxonomy" id="1882483"/>
    <lineage>
        <taxon>Eukaryota</taxon>
        <taxon>Fungi</taxon>
        <taxon>Dikarya</taxon>
        <taxon>Basidiomycota</taxon>
        <taxon>Ustilaginomycotina</taxon>
        <taxon>Ustilaginomycetes</taxon>
        <taxon>Ustilaginales</taxon>
        <taxon>Anthracoideaceae</taxon>
        <taxon>Testicularia</taxon>
    </lineage>
</organism>
<keyword evidence="3" id="KW-1185">Reference proteome</keyword>
<feature type="compositionally biased region" description="Polar residues" evidence="1">
    <location>
        <begin position="53"/>
        <end position="90"/>
    </location>
</feature>
<evidence type="ECO:0000313" key="3">
    <source>
        <dbReference type="Proteomes" id="UP000246740"/>
    </source>
</evidence>
<evidence type="ECO:0000313" key="2">
    <source>
        <dbReference type="EMBL" id="PWZ01856.1"/>
    </source>
</evidence>